<organism evidence="1 2">
    <name type="scientific">Caerostris extrusa</name>
    <name type="common">Bark spider</name>
    <name type="synonym">Caerostris bankana</name>
    <dbReference type="NCBI Taxonomy" id="172846"/>
    <lineage>
        <taxon>Eukaryota</taxon>
        <taxon>Metazoa</taxon>
        <taxon>Ecdysozoa</taxon>
        <taxon>Arthropoda</taxon>
        <taxon>Chelicerata</taxon>
        <taxon>Arachnida</taxon>
        <taxon>Araneae</taxon>
        <taxon>Araneomorphae</taxon>
        <taxon>Entelegynae</taxon>
        <taxon>Araneoidea</taxon>
        <taxon>Araneidae</taxon>
        <taxon>Caerostris</taxon>
    </lineage>
</organism>
<dbReference type="EMBL" id="BPLR01000588">
    <property type="protein sequence ID" value="GIY95875.1"/>
    <property type="molecule type" value="Genomic_DNA"/>
</dbReference>
<proteinExistence type="predicted"/>
<protein>
    <submittedName>
        <fullName evidence="1">Uncharacterized protein</fullName>
    </submittedName>
</protein>
<evidence type="ECO:0000313" key="1">
    <source>
        <dbReference type="EMBL" id="GIY95875.1"/>
    </source>
</evidence>
<sequence>MWVCHHWSRSRQFLVRHNGAKMWFYRKFYANIATADMRVPCSIPTELNKPITRHFGFSETKGRECYRGRDRHF</sequence>
<evidence type="ECO:0000313" key="2">
    <source>
        <dbReference type="Proteomes" id="UP001054945"/>
    </source>
</evidence>
<gene>
    <name evidence="1" type="ORF">CEXT_577801</name>
</gene>
<reference evidence="1 2" key="1">
    <citation type="submission" date="2021-06" db="EMBL/GenBank/DDBJ databases">
        <title>Caerostris extrusa draft genome.</title>
        <authorList>
            <person name="Kono N."/>
            <person name="Arakawa K."/>
        </authorList>
    </citation>
    <scope>NUCLEOTIDE SEQUENCE [LARGE SCALE GENOMIC DNA]</scope>
</reference>
<name>A0AAV4XL96_CAEEX</name>
<dbReference type="Proteomes" id="UP001054945">
    <property type="component" value="Unassembled WGS sequence"/>
</dbReference>
<accession>A0AAV4XL96</accession>
<dbReference type="AlphaFoldDB" id="A0AAV4XL96"/>
<comment type="caution">
    <text evidence="1">The sequence shown here is derived from an EMBL/GenBank/DDBJ whole genome shotgun (WGS) entry which is preliminary data.</text>
</comment>
<keyword evidence="2" id="KW-1185">Reference proteome</keyword>